<feature type="region of interest" description="Disordered" evidence="2">
    <location>
        <begin position="1"/>
        <end position="33"/>
    </location>
</feature>
<dbReference type="EMBL" id="UFQT01000054">
    <property type="protein sequence ID" value="SSX19051.1"/>
    <property type="molecule type" value="Genomic_DNA"/>
</dbReference>
<evidence type="ECO:0000256" key="1">
    <source>
        <dbReference type="SAM" id="Coils"/>
    </source>
</evidence>
<feature type="coiled-coil region" evidence="1">
    <location>
        <begin position="184"/>
        <end position="445"/>
    </location>
</feature>
<sequence>MDVTKKKRPKSSKSATSERPKSKTGISPYSQNYRAPIPHCQKHLIAMHLTVTKLSRSDLEDKYLQLCDENYQIKHENKELTDKLKLLSTKIMRVSSASLTIRRFKSVDMISQGSSNRENHEDCDDGAIQDGTGSGKSKKINSSTNKTLKRPALKAKNELDREQFLDGVWNVIQGGSQDIPGSKKTNMKAEKQSYIDLIAELQQELEMKKEEYDDLKNKSFDLEVKLKELDANMFEETKKLVAANMEIKSVKRKAEKYELQVKHLKQERRELEKKLEATIENDKKRMEELKSTLDEEKIKIERLVEQNEELESNRKQILLLKEQIIQLESEKSSLRVQQENFTKLIDESASYKATLDELLSQNEKLRKDISHEKSEQQVIFHSQELLLGKLQKLQDENDSLTVENEGLKSKLEYYTNENISLELRLRDVEQNKYELMERLKKLESGIKGKSGKENMKEKVLNKLSTVTFEPWESDIVKAKHRSRTDSISSRTSNGSNTSKQQKSLDKSDSFPSISDKTPVVSLQVPTPTRSHHSPKKLNEKKEQKRQQEFSEITAISENKIDDSQFSRDLSLIQKAMTNNHTKSSYLKVDFTLDDVTLTEDFTDMTPTRDSGHDMSMHADRAANLLIKDIKKSVGFAKSDTKKI</sequence>
<dbReference type="OMA" id="NRENHED"/>
<reference evidence="3" key="1">
    <citation type="submission" date="2018-07" db="EMBL/GenBank/DDBJ databases">
        <authorList>
            <person name="Quirk P.G."/>
            <person name="Krulwich T.A."/>
        </authorList>
    </citation>
    <scope>NUCLEOTIDE SEQUENCE</scope>
</reference>
<evidence type="ECO:0000313" key="3">
    <source>
        <dbReference type="EMBL" id="SSX19051.1"/>
    </source>
</evidence>
<name>A0A336LQA3_CULSO</name>
<feature type="region of interest" description="Disordered" evidence="2">
    <location>
        <begin position="479"/>
        <end position="555"/>
    </location>
</feature>
<proteinExistence type="predicted"/>
<feature type="compositionally biased region" description="Polar residues" evidence="2">
    <location>
        <begin position="24"/>
        <end position="33"/>
    </location>
</feature>
<accession>A0A336LQA3</accession>
<evidence type="ECO:0000256" key="2">
    <source>
        <dbReference type="SAM" id="MobiDB-lite"/>
    </source>
</evidence>
<keyword evidence="1" id="KW-0175">Coiled coil</keyword>
<dbReference type="VEuPathDB" id="VectorBase:CSON012004"/>
<organism evidence="3">
    <name type="scientific">Culicoides sonorensis</name>
    <name type="common">Biting midge</name>
    <dbReference type="NCBI Taxonomy" id="179676"/>
    <lineage>
        <taxon>Eukaryota</taxon>
        <taxon>Metazoa</taxon>
        <taxon>Ecdysozoa</taxon>
        <taxon>Arthropoda</taxon>
        <taxon>Hexapoda</taxon>
        <taxon>Insecta</taxon>
        <taxon>Pterygota</taxon>
        <taxon>Neoptera</taxon>
        <taxon>Endopterygota</taxon>
        <taxon>Diptera</taxon>
        <taxon>Nematocera</taxon>
        <taxon>Chironomoidea</taxon>
        <taxon>Ceratopogonidae</taxon>
        <taxon>Ceratopogoninae</taxon>
        <taxon>Culicoides</taxon>
        <taxon>Monoculicoides</taxon>
    </lineage>
</organism>
<feature type="region of interest" description="Disordered" evidence="2">
    <location>
        <begin position="111"/>
        <end position="148"/>
    </location>
</feature>
<protein>
    <submittedName>
        <fullName evidence="3">CSON012004 protein</fullName>
    </submittedName>
</protein>
<dbReference type="AlphaFoldDB" id="A0A336LQA3"/>
<feature type="compositionally biased region" description="Basic and acidic residues" evidence="2">
    <location>
        <begin position="536"/>
        <end position="548"/>
    </location>
</feature>
<feature type="compositionally biased region" description="Basic residues" evidence="2">
    <location>
        <begin position="1"/>
        <end position="11"/>
    </location>
</feature>
<gene>
    <name evidence="3" type="primary">CSON012004</name>
</gene>